<dbReference type="Proteomes" id="UP001596976">
    <property type="component" value="Unassembled WGS sequence"/>
</dbReference>
<proteinExistence type="predicted"/>
<evidence type="ECO:0008006" key="4">
    <source>
        <dbReference type="Google" id="ProtNLM"/>
    </source>
</evidence>
<keyword evidence="3" id="KW-1185">Reference proteome</keyword>
<evidence type="ECO:0000256" key="1">
    <source>
        <dbReference type="SAM" id="SignalP"/>
    </source>
</evidence>
<accession>A0ABW3GWT6</accession>
<comment type="caution">
    <text evidence="2">The sequence shown here is derived from an EMBL/GenBank/DDBJ whole genome shotgun (WGS) entry which is preliminary data.</text>
</comment>
<name>A0ABW3GWT6_9BACL</name>
<evidence type="ECO:0000313" key="3">
    <source>
        <dbReference type="Proteomes" id="UP001596976"/>
    </source>
</evidence>
<reference evidence="3" key="1">
    <citation type="journal article" date="2019" name="Int. J. Syst. Evol. Microbiol.">
        <title>The Global Catalogue of Microorganisms (GCM) 10K type strain sequencing project: providing services to taxonomists for standard genome sequencing and annotation.</title>
        <authorList>
            <consortium name="The Broad Institute Genomics Platform"/>
            <consortium name="The Broad Institute Genome Sequencing Center for Infectious Disease"/>
            <person name="Wu L."/>
            <person name="Ma J."/>
        </authorList>
    </citation>
    <scope>NUCLEOTIDE SEQUENCE [LARGE SCALE GENOMIC DNA]</scope>
    <source>
        <strain evidence="3">CCUG 63563</strain>
    </source>
</reference>
<dbReference type="PROSITE" id="PS51257">
    <property type="entry name" value="PROKAR_LIPOPROTEIN"/>
    <property type="match status" value="1"/>
</dbReference>
<evidence type="ECO:0000313" key="2">
    <source>
        <dbReference type="EMBL" id="MFD0942925.1"/>
    </source>
</evidence>
<organism evidence="2 3">
    <name type="scientific">Savagea faecisuis</name>
    <dbReference type="NCBI Taxonomy" id="1274803"/>
    <lineage>
        <taxon>Bacteria</taxon>
        <taxon>Bacillati</taxon>
        <taxon>Bacillota</taxon>
        <taxon>Bacilli</taxon>
        <taxon>Bacillales</taxon>
        <taxon>Caryophanaceae</taxon>
        <taxon>Savagea</taxon>
    </lineage>
</organism>
<protein>
    <recommendedName>
        <fullName evidence="4">Lipoprotein</fullName>
    </recommendedName>
</protein>
<sequence length="161" mass="18497">MKRKLIAGALLFGILSLTACSNTEDESKQDEVVNEKEVVEEVKEPIEVEKVDLEDGRLSLLQDYLTILYYRNDGYQDYVSLHANPDKAVSEEVFDSFRQGSSLVDSFGTEDIETIMKTMKVEETSETEAIVYWVEQEEQTLEDAKQSWKVVKVEDEWKLAD</sequence>
<feature type="signal peptide" evidence="1">
    <location>
        <begin position="1"/>
        <end position="19"/>
    </location>
</feature>
<gene>
    <name evidence="2" type="ORF">ACFQ0V_03980</name>
</gene>
<keyword evidence="1" id="KW-0732">Signal</keyword>
<dbReference type="EMBL" id="JBHTJF010000016">
    <property type="protein sequence ID" value="MFD0942925.1"/>
    <property type="molecule type" value="Genomic_DNA"/>
</dbReference>
<dbReference type="RefSeq" id="WP_381009967.1">
    <property type="nucleotide sequence ID" value="NZ_JBHTJF010000016.1"/>
</dbReference>
<feature type="chain" id="PRO_5045064071" description="Lipoprotein" evidence="1">
    <location>
        <begin position="20"/>
        <end position="161"/>
    </location>
</feature>